<dbReference type="Gene3D" id="1.25.40.20">
    <property type="entry name" value="Ankyrin repeat-containing domain"/>
    <property type="match status" value="2"/>
</dbReference>
<dbReference type="EMBL" id="JAEPQZ010000013">
    <property type="protein sequence ID" value="KAG2174272.1"/>
    <property type="molecule type" value="Genomic_DNA"/>
</dbReference>
<dbReference type="AlphaFoldDB" id="A0A8H7PHU2"/>
<dbReference type="Pfam" id="PF12796">
    <property type="entry name" value="Ank_2"/>
    <property type="match status" value="2"/>
</dbReference>
<dbReference type="PANTHER" id="PTHR24173">
    <property type="entry name" value="ANKYRIN REPEAT CONTAINING"/>
    <property type="match status" value="1"/>
</dbReference>
<dbReference type="InterPro" id="IPR036770">
    <property type="entry name" value="Ankyrin_rpt-contain_sf"/>
</dbReference>
<dbReference type="SMART" id="SM00248">
    <property type="entry name" value="ANK"/>
    <property type="match status" value="8"/>
</dbReference>
<dbReference type="OrthoDB" id="539213at2759"/>
<evidence type="ECO:0000256" key="2">
    <source>
        <dbReference type="ARBA" id="ARBA00023043"/>
    </source>
</evidence>
<evidence type="ECO:0000256" key="1">
    <source>
        <dbReference type="ARBA" id="ARBA00022737"/>
    </source>
</evidence>
<evidence type="ECO:0000313" key="4">
    <source>
        <dbReference type="Proteomes" id="UP000654370"/>
    </source>
</evidence>
<name>A0A8H7PHU2_MORIS</name>
<dbReference type="SUPFAM" id="SSF48403">
    <property type="entry name" value="Ankyrin repeat"/>
    <property type="match status" value="1"/>
</dbReference>
<evidence type="ECO:0008006" key="5">
    <source>
        <dbReference type="Google" id="ProtNLM"/>
    </source>
</evidence>
<protein>
    <recommendedName>
        <fullName evidence="5">Ankyrin repeat protein</fullName>
    </recommendedName>
</protein>
<dbReference type="PANTHER" id="PTHR24173:SF74">
    <property type="entry name" value="ANKYRIN REPEAT DOMAIN-CONTAINING PROTEIN 16"/>
    <property type="match status" value="1"/>
</dbReference>
<dbReference type="Proteomes" id="UP000654370">
    <property type="component" value="Unassembled WGS sequence"/>
</dbReference>
<keyword evidence="2" id="KW-0040">ANK repeat</keyword>
<sequence>MDKKALKLLHTGNAAAFDNYLRELSREEKDELLSAIFVHGDSIAHFAAREHKLEILKVLAKHQCSFEISNDNGQLLQYLPLRRRPLHEAIDSQLCVEFLVSICKVDINAMKRGDWTALMIAVSFWNKAMKGIDDTVKFLIKAGARVDMINRDGWNALHLAVKEGKFLSFARYTELAKYLVDIHPQATMVISKSGRLSVQTAARCNADPSLTLYLLKNSSSPPEAILNHQDNSGQTLLQDAVAAKNIDLVRVLLEEYKADANVPDKLGRTAVHHAAMIGSLAILTVFHELHDSQKTVIQWDIPDSWDQWTPLMHAAREGNMDCAAYLIKCCHCDASKKDKQGRTAHEIGELDRKTWWTDCIF</sequence>
<accession>A0A8H7PHU2</accession>
<gene>
    <name evidence="3" type="ORF">INT43_004295</name>
</gene>
<dbReference type="Pfam" id="PF00023">
    <property type="entry name" value="Ank"/>
    <property type="match status" value="1"/>
</dbReference>
<keyword evidence="1" id="KW-0677">Repeat</keyword>
<organism evidence="3 4">
    <name type="scientific">Mortierella isabellina</name>
    <name type="common">Filamentous fungus</name>
    <name type="synonym">Umbelopsis isabellina</name>
    <dbReference type="NCBI Taxonomy" id="91625"/>
    <lineage>
        <taxon>Eukaryota</taxon>
        <taxon>Fungi</taxon>
        <taxon>Fungi incertae sedis</taxon>
        <taxon>Mucoromycota</taxon>
        <taxon>Mucoromycotina</taxon>
        <taxon>Umbelopsidomycetes</taxon>
        <taxon>Umbelopsidales</taxon>
        <taxon>Umbelopsidaceae</taxon>
        <taxon>Umbelopsis</taxon>
    </lineage>
</organism>
<reference evidence="3" key="1">
    <citation type="submission" date="2020-12" db="EMBL/GenBank/DDBJ databases">
        <title>Metabolic potential, ecology and presence of endohyphal bacteria is reflected in genomic diversity of Mucoromycotina.</title>
        <authorList>
            <person name="Muszewska A."/>
            <person name="Okrasinska A."/>
            <person name="Steczkiewicz K."/>
            <person name="Drgas O."/>
            <person name="Orlowska M."/>
            <person name="Perlinska-Lenart U."/>
            <person name="Aleksandrzak-Piekarczyk T."/>
            <person name="Szatraj K."/>
            <person name="Zielenkiewicz U."/>
            <person name="Pilsyk S."/>
            <person name="Malc E."/>
            <person name="Mieczkowski P."/>
            <person name="Kruszewska J.S."/>
            <person name="Biernat P."/>
            <person name="Pawlowska J."/>
        </authorList>
    </citation>
    <scope>NUCLEOTIDE SEQUENCE</scope>
    <source>
        <strain evidence="3">WA0000067209</strain>
    </source>
</reference>
<evidence type="ECO:0000313" key="3">
    <source>
        <dbReference type="EMBL" id="KAG2174272.1"/>
    </source>
</evidence>
<keyword evidence="4" id="KW-1185">Reference proteome</keyword>
<proteinExistence type="predicted"/>
<dbReference type="InterPro" id="IPR002110">
    <property type="entry name" value="Ankyrin_rpt"/>
</dbReference>
<comment type="caution">
    <text evidence="3">The sequence shown here is derived from an EMBL/GenBank/DDBJ whole genome shotgun (WGS) entry which is preliminary data.</text>
</comment>